<feature type="transmembrane region" description="Helical" evidence="6">
    <location>
        <begin position="6"/>
        <end position="35"/>
    </location>
</feature>
<accession>A0A855X3W7</accession>
<evidence type="ECO:0000313" key="8">
    <source>
        <dbReference type="Proteomes" id="UP000250918"/>
    </source>
</evidence>
<evidence type="ECO:0000256" key="2">
    <source>
        <dbReference type="ARBA" id="ARBA00022475"/>
    </source>
</evidence>
<keyword evidence="3 6" id="KW-0812">Transmembrane</keyword>
<evidence type="ECO:0000256" key="6">
    <source>
        <dbReference type="SAM" id="Phobius"/>
    </source>
</evidence>
<dbReference type="InterPro" id="IPR022791">
    <property type="entry name" value="L-PG_synthase/AglD"/>
</dbReference>
<sequence length="155" mass="16676">YVGIGMYLVALATVLVSLMLIFAPNKSLALANFGLKLIKRQPIHFNIAMRDAVGVYLGYMVGWMIYGLAFWVFLHALIENPGVPLLVGIGSFIIAYQIGYLAIFTPGGLGARELVMIGLLTPYVGPLAAGIAVAARIWNTISDIIASAIALRLRI</sequence>
<name>A0A855X3W7_9BACT</name>
<evidence type="ECO:0000256" key="4">
    <source>
        <dbReference type="ARBA" id="ARBA00022989"/>
    </source>
</evidence>
<evidence type="ECO:0000313" key="7">
    <source>
        <dbReference type="EMBL" id="PWB69221.1"/>
    </source>
</evidence>
<evidence type="ECO:0008006" key="9">
    <source>
        <dbReference type="Google" id="ProtNLM"/>
    </source>
</evidence>
<dbReference type="GO" id="GO:0005886">
    <property type="term" value="C:plasma membrane"/>
    <property type="evidence" value="ECO:0007669"/>
    <property type="project" value="UniProtKB-SubCell"/>
</dbReference>
<comment type="subcellular location">
    <subcellularLocation>
        <location evidence="1">Cell membrane</location>
        <topology evidence="1">Multi-pass membrane protein</topology>
    </subcellularLocation>
</comment>
<keyword evidence="4 6" id="KW-1133">Transmembrane helix</keyword>
<evidence type="ECO:0000256" key="1">
    <source>
        <dbReference type="ARBA" id="ARBA00004651"/>
    </source>
</evidence>
<gene>
    <name evidence="7" type="ORF">C3F09_10435</name>
</gene>
<keyword evidence="2" id="KW-1003">Cell membrane</keyword>
<organism evidence="7 8">
    <name type="scientific">candidate division GN15 bacterium</name>
    <dbReference type="NCBI Taxonomy" id="2072418"/>
    <lineage>
        <taxon>Bacteria</taxon>
        <taxon>candidate division GN15</taxon>
    </lineage>
</organism>
<reference evidence="7 8" key="1">
    <citation type="journal article" date="2018" name="ISME J.">
        <title>A methanotrophic archaeon couples anaerobic oxidation of methane to Fe(III) reduction.</title>
        <authorList>
            <person name="Cai C."/>
            <person name="Leu A.O."/>
            <person name="Xie G.J."/>
            <person name="Guo J."/>
            <person name="Feng Y."/>
            <person name="Zhao J.X."/>
            <person name="Tyson G.W."/>
            <person name="Yuan Z."/>
            <person name="Hu S."/>
        </authorList>
    </citation>
    <scope>NUCLEOTIDE SEQUENCE [LARGE SCALE GENOMIC DNA]</scope>
    <source>
        <strain evidence="7">FeB_12</strain>
    </source>
</reference>
<feature type="transmembrane region" description="Helical" evidence="6">
    <location>
        <begin position="84"/>
        <end position="103"/>
    </location>
</feature>
<feature type="transmembrane region" description="Helical" evidence="6">
    <location>
        <begin position="115"/>
        <end position="138"/>
    </location>
</feature>
<dbReference type="AlphaFoldDB" id="A0A855X3W7"/>
<proteinExistence type="predicted"/>
<dbReference type="EMBL" id="PQAP01000174">
    <property type="protein sequence ID" value="PWB69221.1"/>
    <property type="molecule type" value="Genomic_DNA"/>
</dbReference>
<evidence type="ECO:0000256" key="3">
    <source>
        <dbReference type="ARBA" id="ARBA00022692"/>
    </source>
</evidence>
<dbReference type="Pfam" id="PF03706">
    <property type="entry name" value="LPG_synthase_TM"/>
    <property type="match status" value="1"/>
</dbReference>
<feature type="transmembrane region" description="Helical" evidence="6">
    <location>
        <begin position="56"/>
        <end position="78"/>
    </location>
</feature>
<evidence type="ECO:0000256" key="5">
    <source>
        <dbReference type="ARBA" id="ARBA00023136"/>
    </source>
</evidence>
<feature type="non-terminal residue" evidence="7">
    <location>
        <position position="1"/>
    </location>
</feature>
<keyword evidence="5 6" id="KW-0472">Membrane</keyword>
<protein>
    <recommendedName>
        <fullName evidence="9">Flippase-like domain-containing protein</fullName>
    </recommendedName>
</protein>
<comment type="caution">
    <text evidence="7">The sequence shown here is derived from an EMBL/GenBank/DDBJ whole genome shotgun (WGS) entry which is preliminary data.</text>
</comment>
<dbReference type="Proteomes" id="UP000250918">
    <property type="component" value="Unassembled WGS sequence"/>
</dbReference>